<dbReference type="EMBL" id="QRQE01000093">
    <property type="protein sequence ID" value="RHM67816.1"/>
    <property type="molecule type" value="Genomic_DNA"/>
</dbReference>
<dbReference type="PROSITE" id="PS50075">
    <property type="entry name" value="CARRIER"/>
    <property type="match status" value="1"/>
</dbReference>
<evidence type="ECO:0000259" key="1">
    <source>
        <dbReference type="PROSITE" id="PS50075"/>
    </source>
</evidence>
<dbReference type="InterPro" id="IPR009081">
    <property type="entry name" value="PP-bd_ACP"/>
</dbReference>
<dbReference type="SUPFAM" id="SSF47336">
    <property type="entry name" value="ACP-like"/>
    <property type="match status" value="1"/>
</dbReference>
<proteinExistence type="predicted"/>
<feature type="domain" description="Carrier" evidence="1">
    <location>
        <begin position="6"/>
        <end position="84"/>
    </location>
</feature>
<reference evidence="2 3" key="1">
    <citation type="submission" date="2018-08" db="EMBL/GenBank/DDBJ databases">
        <title>A genome reference for cultivated species of the human gut microbiota.</title>
        <authorList>
            <person name="Zou Y."/>
            <person name="Xue W."/>
            <person name="Luo G."/>
        </authorList>
    </citation>
    <scope>NUCLEOTIDE SEQUENCE [LARGE SCALE GENOMIC DNA]</scope>
    <source>
        <strain evidence="2 3">AF33-12</strain>
    </source>
</reference>
<dbReference type="AlphaFoldDB" id="A0A415RZ06"/>
<accession>A0A415RZ06</accession>
<dbReference type="Gene3D" id="1.10.1200.10">
    <property type="entry name" value="ACP-like"/>
    <property type="match status" value="1"/>
</dbReference>
<dbReference type="InterPro" id="IPR036736">
    <property type="entry name" value="ACP-like_sf"/>
</dbReference>
<sequence length="87" mass="10253">MRYRNMEIENEIRKIVCSHVDVVLDPDKIQNNGTFDLLGINSINFIRIIIELEEKYSCEFDIDMLSFDAYPNFGEFVKYVKSIVPEN</sequence>
<protein>
    <submittedName>
        <fullName evidence="2">Acyl carrier protein</fullName>
    </submittedName>
</protein>
<evidence type="ECO:0000313" key="3">
    <source>
        <dbReference type="Proteomes" id="UP000285610"/>
    </source>
</evidence>
<dbReference type="Proteomes" id="UP000285610">
    <property type="component" value="Unassembled WGS sequence"/>
</dbReference>
<gene>
    <name evidence="2" type="ORF">DWZ50_19370</name>
</gene>
<comment type="caution">
    <text evidence="2">The sequence shown here is derived from an EMBL/GenBank/DDBJ whole genome shotgun (WGS) entry which is preliminary data.</text>
</comment>
<evidence type="ECO:0000313" key="2">
    <source>
        <dbReference type="EMBL" id="RHM67816.1"/>
    </source>
</evidence>
<dbReference type="Pfam" id="PF00550">
    <property type="entry name" value="PP-binding"/>
    <property type="match status" value="1"/>
</dbReference>
<name>A0A415RZ06_MEDGN</name>
<organism evidence="2 3">
    <name type="scientific">Mediterraneibacter gnavus</name>
    <name type="common">Ruminococcus gnavus</name>
    <dbReference type="NCBI Taxonomy" id="33038"/>
    <lineage>
        <taxon>Bacteria</taxon>
        <taxon>Bacillati</taxon>
        <taxon>Bacillota</taxon>
        <taxon>Clostridia</taxon>
        <taxon>Lachnospirales</taxon>
        <taxon>Lachnospiraceae</taxon>
        <taxon>Mediterraneibacter</taxon>
    </lineage>
</organism>